<feature type="non-terminal residue" evidence="9">
    <location>
        <position position="95"/>
    </location>
</feature>
<reference evidence="9" key="1">
    <citation type="submission" date="2018-05" db="EMBL/GenBank/DDBJ databases">
        <authorList>
            <person name="Lanie J.A."/>
            <person name="Ng W.-L."/>
            <person name="Kazmierczak K.M."/>
            <person name="Andrzejewski T.M."/>
            <person name="Davidsen T.M."/>
            <person name="Wayne K.J."/>
            <person name="Tettelin H."/>
            <person name="Glass J.I."/>
            <person name="Rusch D."/>
            <person name="Podicherti R."/>
            <person name="Tsui H.-C.T."/>
            <person name="Winkler M.E."/>
        </authorList>
    </citation>
    <scope>NUCLEOTIDE SEQUENCE</scope>
</reference>
<dbReference type="EMBL" id="UINC01150503">
    <property type="protein sequence ID" value="SVD43588.1"/>
    <property type="molecule type" value="Genomic_DNA"/>
</dbReference>
<dbReference type="PROSITE" id="PS00893">
    <property type="entry name" value="NUDIX_BOX"/>
    <property type="match status" value="1"/>
</dbReference>
<sequence>MDSFDYSFCPVCSSPLTQTIEGGITRKSCKNTDCEYIHWNNPIPVLAAIAHRKDEVILIQSIGWPKHWYSLVTGFHEAGETAEEGVLREVKEETG</sequence>
<dbReference type="PANTHER" id="PTHR42904:SF6">
    <property type="entry name" value="NAD-CAPPED RNA HYDROLASE NUDT12"/>
    <property type="match status" value="1"/>
</dbReference>
<dbReference type="GO" id="GO:0006742">
    <property type="term" value="P:NADP+ catabolic process"/>
    <property type="evidence" value="ECO:0007669"/>
    <property type="project" value="TreeGrafter"/>
</dbReference>
<accession>A0A382VCC3</accession>
<dbReference type="PANTHER" id="PTHR42904">
    <property type="entry name" value="NUDIX HYDROLASE, NUDC SUBFAMILY"/>
    <property type="match status" value="1"/>
</dbReference>
<proteinExistence type="inferred from homology"/>
<comment type="catalytic activity">
    <reaction evidence="7">
        <text>a 5'-end NAD(+)-phospho-ribonucleoside in mRNA + H2O = a 5'-end phospho-adenosine-phospho-ribonucleoside in mRNA + beta-nicotinamide D-ribonucleotide + 2 H(+)</text>
        <dbReference type="Rhea" id="RHEA:60876"/>
        <dbReference type="Rhea" id="RHEA-COMP:15698"/>
        <dbReference type="Rhea" id="RHEA-COMP:15719"/>
        <dbReference type="ChEBI" id="CHEBI:14649"/>
        <dbReference type="ChEBI" id="CHEBI:15377"/>
        <dbReference type="ChEBI" id="CHEBI:15378"/>
        <dbReference type="ChEBI" id="CHEBI:144029"/>
        <dbReference type="ChEBI" id="CHEBI:144051"/>
    </reaction>
    <physiologicalReaction direction="left-to-right" evidence="7">
        <dbReference type="Rhea" id="RHEA:60877"/>
    </physiologicalReaction>
</comment>
<dbReference type="InterPro" id="IPR000086">
    <property type="entry name" value="NUDIX_hydrolase_dom"/>
</dbReference>
<evidence type="ECO:0000259" key="8">
    <source>
        <dbReference type="PROSITE" id="PS51462"/>
    </source>
</evidence>
<feature type="domain" description="Nudix hydrolase" evidence="8">
    <location>
        <begin position="40"/>
        <end position="95"/>
    </location>
</feature>
<evidence type="ECO:0000256" key="4">
    <source>
        <dbReference type="ARBA" id="ARBA00022723"/>
    </source>
</evidence>
<comment type="cofactor">
    <cofactor evidence="2">
        <name>Zn(2+)</name>
        <dbReference type="ChEBI" id="CHEBI:29105"/>
    </cofactor>
</comment>
<evidence type="ECO:0000256" key="2">
    <source>
        <dbReference type="ARBA" id="ARBA00001947"/>
    </source>
</evidence>
<evidence type="ECO:0000256" key="3">
    <source>
        <dbReference type="ARBA" id="ARBA00009595"/>
    </source>
</evidence>
<keyword evidence="5" id="KW-0378">Hydrolase</keyword>
<evidence type="ECO:0000256" key="5">
    <source>
        <dbReference type="ARBA" id="ARBA00022801"/>
    </source>
</evidence>
<dbReference type="Pfam" id="PF00293">
    <property type="entry name" value="NUDIX"/>
    <property type="match status" value="1"/>
</dbReference>
<dbReference type="GO" id="GO:0035529">
    <property type="term" value="F:NADH pyrophosphatase activity"/>
    <property type="evidence" value="ECO:0007669"/>
    <property type="project" value="TreeGrafter"/>
</dbReference>
<evidence type="ECO:0000256" key="7">
    <source>
        <dbReference type="ARBA" id="ARBA00023679"/>
    </source>
</evidence>
<dbReference type="InterPro" id="IPR050241">
    <property type="entry name" value="NAD-cap_RNA_hydrolase_NudC"/>
</dbReference>
<gene>
    <name evidence="9" type="ORF">METZ01_LOCUS396442</name>
</gene>
<dbReference type="AlphaFoldDB" id="A0A382VCC3"/>
<name>A0A382VCC3_9ZZZZ</name>
<dbReference type="Gene3D" id="3.90.79.10">
    <property type="entry name" value="Nucleoside Triphosphate Pyrophosphohydrolase"/>
    <property type="match status" value="1"/>
</dbReference>
<comment type="cofactor">
    <cofactor evidence="1">
        <name>Mg(2+)</name>
        <dbReference type="ChEBI" id="CHEBI:18420"/>
    </cofactor>
</comment>
<protein>
    <recommendedName>
        <fullName evidence="8">Nudix hydrolase domain-containing protein</fullName>
    </recommendedName>
</protein>
<evidence type="ECO:0000313" key="9">
    <source>
        <dbReference type="EMBL" id="SVD43588.1"/>
    </source>
</evidence>
<dbReference type="InterPro" id="IPR020084">
    <property type="entry name" value="NUDIX_hydrolase_CS"/>
</dbReference>
<keyword evidence="6" id="KW-0460">Magnesium</keyword>
<evidence type="ECO:0000256" key="1">
    <source>
        <dbReference type="ARBA" id="ARBA00001946"/>
    </source>
</evidence>
<dbReference type="PROSITE" id="PS51462">
    <property type="entry name" value="NUDIX"/>
    <property type="match status" value="1"/>
</dbReference>
<keyword evidence="4" id="KW-0479">Metal-binding</keyword>
<dbReference type="GO" id="GO:0046872">
    <property type="term" value="F:metal ion binding"/>
    <property type="evidence" value="ECO:0007669"/>
    <property type="project" value="UniProtKB-KW"/>
</dbReference>
<organism evidence="9">
    <name type="scientific">marine metagenome</name>
    <dbReference type="NCBI Taxonomy" id="408172"/>
    <lineage>
        <taxon>unclassified sequences</taxon>
        <taxon>metagenomes</taxon>
        <taxon>ecological metagenomes</taxon>
    </lineage>
</organism>
<dbReference type="SUPFAM" id="SSF55811">
    <property type="entry name" value="Nudix"/>
    <property type="match status" value="1"/>
</dbReference>
<dbReference type="GO" id="GO:0005829">
    <property type="term" value="C:cytosol"/>
    <property type="evidence" value="ECO:0007669"/>
    <property type="project" value="TreeGrafter"/>
</dbReference>
<dbReference type="GO" id="GO:0019677">
    <property type="term" value="P:NAD+ catabolic process"/>
    <property type="evidence" value="ECO:0007669"/>
    <property type="project" value="TreeGrafter"/>
</dbReference>
<comment type="similarity">
    <text evidence="3">Belongs to the Nudix hydrolase family. NudC subfamily.</text>
</comment>
<evidence type="ECO:0000256" key="6">
    <source>
        <dbReference type="ARBA" id="ARBA00022842"/>
    </source>
</evidence>
<dbReference type="InterPro" id="IPR015797">
    <property type="entry name" value="NUDIX_hydrolase-like_dom_sf"/>
</dbReference>